<name>A0A0A9EWC1_ARUDO</name>
<organism evidence="1">
    <name type="scientific">Arundo donax</name>
    <name type="common">Giant reed</name>
    <name type="synonym">Donax arundinaceus</name>
    <dbReference type="NCBI Taxonomy" id="35708"/>
    <lineage>
        <taxon>Eukaryota</taxon>
        <taxon>Viridiplantae</taxon>
        <taxon>Streptophyta</taxon>
        <taxon>Embryophyta</taxon>
        <taxon>Tracheophyta</taxon>
        <taxon>Spermatophyta</taxon>
        <taxon>Magnoliopsida</taxon>
        <taxon>Liliopsida</taxon>
        <taxon>Poales</taxon>
        <taxon>Poaceae</taxon>
        <taxon>PACMAD clade</taxon>
        <taxon>Arundinoideae</taxon>
        <taxon>Arundineae</taxon>
        <taxon>Arundo</taxon>
    </lineage>
</organism>
<sequence>MAFPYLSVFFYQVIQETTTSYMDSEANAI</sequence>
<reference evidence="1" key="2">
    <citation type="journal article" date="2015" name="Data Brief">
        <title>Shoot transcriptome of the giant reed, Arundo donax.</title>
        <authorList>
            <person name="Barrero R.A."/>
            <person name="Guerrero F.D."/>
            <person name="Moolhuijzen P."/>
            <person name="Goolsby J.A."/>
            <person name="Tidwell J."/>
            <person name="Bellgard S.E."/>
            <person name="Bellgard M.I."/>
        </authorList>
    </citation>
    <scope>NUCLEOTIDE SEQUENCE</scope>
    <source>
        <tissue evidence="1">Shoot tissue taken approximately 20 cm above the soil surface</tissue>
    </source>
</reference>
<proteinExistence type="predicted"/>
<dbReference type="AlphaFoldDB" id="A0A0A9EWC1"/>
<protein>
    <submittedName>
        <fullName evidence="1">Uncharacterized protein</fullName>
    </submittedName>
</protein>
<reference evidence="1" key="1">
    <citation type="submission" date="2014-09" db="EMBL/GenBank/DDBJ databases">
        <authorList>
            <person name="Magalhaes I.L.F."/>
            <person name="Oliveira U."/>
            <person name="Santos F.R."/>
            <person name="Vidigal T.H.D.A."/>
            <person name="Brescovit A.D."/>
            <person name="Santos A.J."/>
        </authorList>
    </citation>
    <scope>NUCLEOTIDE SEQUENCE</scope>
    <source>
        <tissue evidence="1">Shoot tissue taken approximately 20 cm above the soil surface</tissue>
    </source>
</reference>
<dbReference type="EMBL" id="GBRH01195750">
    <property type="protein sequence ID" value="JAE02146.1"/>
    <property type="molecule type" value="Transcribed_RNA"/>
</dbReference>
<evidence type="ECO:0000313" key="1">
    <source>
        <dbReference type="EMBL" id="JAE02146.1"/>
    </source>
</evidence>
<accession>A0A0A9EWC1</accession>